<dbReference type="Proteomes" id="UP000324800">
    <property type="component" value="Unassembled WGS sequence"/>
</dbReference>
<organism evidence="2 3">
    <name type="scientific">Streblomastix strix</name>
    <dbReference type="NCBI Taxonomy" id="222440"/>
    <lineage>
        <taxon>Eukaryota</taxon>
        <taxon>Metamonada</taxon>
        <taxon>Preaxostyla</taxon>
        <taxon>Oxymonadida</taxon>
        <taxon>Streblomastigidae</taxon>
        <taxon>Streblomastix</taxon>
    </lineage>
</organism>
<feature type="non-terminal residue" evidence="2">
    <location>
        <position position="1"/>
    </location>
</feature>
<reference evidence="2 3" key="1">
    <citation type="submission" date="2019-03" db="EMBL/GenBank/DDBJ databases">
        <title>Single cell metagenomics reveals metabolic interactions within the superorganism composed of flagellate Streblomastix strix and complex community of Bacteroidetes bacteria on its surface.</title>
        <authorList>
            <person name="Treitli S.C."/>
            <person name="Kolisko M."/>
            <person name="Husnik F."/>
            <person name="Keeling P."/>
            <person name="Hampl V."/>
        </authorList>
    </citation>
    <scope>NUCLEOTIDE SEQUENCE [LARGE SCALE GENOMIC DNA]</scope>
    <source>
        <strain evidence="2">ST1C</strain>
    </source>
</reference>
<evidence type="ECO:0000313" key="2">
    <source>
        <dbReference type="EMBL" id="KAA6359657.1"/>
    </source>
</evidence>
<protein>
    <submittedName>
        <fullName evidence="2">Uncharacterized protein</fullName>
    </submittedName>
</protein>
<evidence type="ECO:0000313" key="3">
    <source>
        <dbReference type="Proteomes" id="UP000324800"/>
    </source>
</evidence>
<proteinExistence type="predicted"/>
<dbReference type="EMBL" id="SNRW01028044">
    <property type="protein sequence ID" value="KAA6359657.1"/>
    <property type="molecule type" value="Genomic_DNA"/>
</dbReference>
<name>A0A5J4TN46_9EUKA</name>
<dbReference type="AlphaFoldDB" id="A0A5J4TN46"/>
<comment type="caution">
    <text evidence="2">The sequence shown here is derived from an EMBL/GenBank/DDBJ whole genome shotgun (WGS) entry which is preliminary data.</text>
</comment>
<evidence type="ECO:0000256" key="1">
    <source>
        <dbReference type="SAM" id="MobiDB-lite"/>
    </source>
</evidence>
<accession>A0A5J4TN46</accession>
<gene>
    <name evidence="2" type="ORF">EZS28_044816</name>
</gene>
<sequence length="126" mass="14754">LSILFNLNTLALLGFEVQTTKNQFPQIEAAAREVTSDLEKLKTLEEEREGEYQEEEAVEEEQEEEQELDSEDDDYEFDGDGDDEMEIGEDEVGEDSEVTEAYQRSLMYRKQQHHSQKRMPQHLVIH</sequence>
<feature type="compositionally biased region" description="Acidic residues" evidence="1">
    <location>
        <begin position="46"/>
        <end position="98"/>
    </location>
</feature>
<feature type="region of interest" description="Disordered" evidence="1">
    <location>
        <begin position="45"/>
        <end position="102"/>
    </location>
</feature>